<dbReference type="CDD" id="cd08017">
    <property type="entry name" value="M20_IAA_Hyd"/>
    <property type="match status" value="1"/>
</dbReference>
<keyword evidence="5" id="KW-0479">Metal-binding</keyword>
<dbReference type="PANTHER" id="PTHR11014:SF55">
    <property type="entry name" value="IAA-AMINO ACID HYDROLASE ILR1-LIKE 4"/>
    <property type="match status" value="1"/>
</dbReference>
<dbReference type="EMBL" id="JACGWN010000012">
    <property type="protein sequence ID" value="KAL0415146.1"/>
    <property type="molecule type" value="Genomic_DNA"/>
</dbReference>
<evidence type="ECO:0000256" key="5">
    <source>
        <dbReference type="PIRSR" id="PIRSR005962-1"/>
    </source>
</evidence>
<evidence type="ECO:0000256" key="4">
    <source>
        <dbReference type="ARBA" id="ARBA00023211"/>
    </source>
</evidence>
<dbReference type="Gene3D" id="3.30.70.360">
    <property type="match status" value="1"/>
</dbReference>
<dbReference type="Pfam" id="PF01546">
    <property type="entry name" value="Peptidase_M20"/>
    <property type="match status" value="1"/>
</dbReference>
<feature type="binding site" evidence="5">
    <location>
        <position position="144"/>
    </location>
    <ligand>
        <name>Mn(2+)</name>
        <dbReference type="ChEBI" id="CHEBI:29035"/>
        <label>2</label>
    </ligand>
</feature>
<evidence type="ECO:0000256" key="2">
    <source>
        <dbReference type="ARBA" id="ARBA00022729"/>
    </source>
</evidence>
<feature type="binding site" evidence="5">
    <location>
        <position position="371"/>
    </location>
    <ligand>
        <name>Mn(2+)</name>
        <dbReference type="ChEBI" id="CHEBI:29035"/>
        <label>2</label>
    </ligand>
</feature>
<evidence type="ECO:0000259" key="7">
    <source>
        <dbReference type="Pfam" id="PF07687"/>
    </source>
</evidence>
<dbReference type="InterPro" id="IPR011650">
    <property type="entry name" value="Peptidase_M20_dimer"/>
</dbReference>
<name>A0AAW2UCT9_9LAMI</name>
<dbReference type="GO" id="GO:0009850">
    <property type="term" value="P:auxin metabolic process"/>
    <property type="evidence" value="ECO:0007669"/>
    <property type="project" value="InterPro"/>
</dbReference>
<keyword evidence="3 8" id="KW-0378">Hydrolase</keyword>
<dbReference type="InterPro" id="IPR017439">
    <property type="entry name" value="Amidohydrolase"/>
</dbReference>
<evidence type="ECO:0000256" key="1">
    <source>
        <dbReference type="ARBA" id="ARBA00006153"/>
    </source>
</evidence>
<dbReference type="AlphaFoldDB" id="A0AAW2UCT9"/>
<dbReference type="PANTHER" id="PTHR11014">
    <property type="entry name" value="PEPTIDASE M20 FAMILY MEMBER"/>
    <property type="match status" value="1"/>
</dbReference>
<dbReference type="InterPro" id="IPR036264">
    <property type="entry name" value="Bact_exopeptidase_dim_dom"/>
</dbReference>
<comment type="similarity">
    <text evidence="1">Belongs to the peptidase M20 family.</text>
</comment>
<dbReference type="InterPro" id="IPR044757">
    <property type="entry name" value="ILR1-like_Hyd"/>
</dbReference>
<evidence type="ECO:0000256" key="3">
    <source>
        <dbReference type="ARBA" id="ARBA00022801"/>
    </source>
</evidence>
<feature type="domain" description="Peptidase M20 dimerisation" evidence="7">
    <location>
        <begin position="188"/>
        <end position="282"/>
    </location>
</feature>
<comment type="caution">
    <text evidence="8">The sequence shown here is derived from an EMBL/GenBank/DDBJ whole genome shotgun (WGS) entry which is preliminary data.</text>
</comment>
<dbReference type="FunFam" id="3.30.70.360:FF:000001">
    <property type="entry name" value="N-acetyldiaminopimelate deacetylase"/>
    <property type="match status" value="1"/>
</dbReference>
<evidence type="ECO:0000256" key="6">
    <source>
        <dbReference type="SAM" id="SignalP"/>
    </source>
</evidence>
<comment type="cofactor">
    <cofactor evidence="5">
        <name>Mn(2+)</name>
        <dbReference type="ChEBI" id="CHEBI:29035"/>
    </cofactor>
    <text evidence="5">The Mn(2+) ion enhances activity.</text>
</comment>
<sequence>MSFSRVSFLIFILFLFLCKPTFSDLLLTSKDLAEIPINFLNFAKQAEVFDWMVGIRRQIHENPELGYEEFETRKPPFVAIRADMDALSLQEMVEWDHKSKNPGKMHACGHDAHAAMLLGAAKILQEHRDLVKGTVVLVFQPAEEGGGGAKKMVEAGALENVEAIFGIHSSTLLPVGEVASRSGPLLAGSGFFEAVISGKGGHAAIPQHSVDPILSASNVIVSLQHLVSREADPLDSQVLTVAKFQGGGAFNVIPDSVTIGGTFRAFSRESLLQLKQRIEEVIVGQAAVQRCNATVTFNSIEKPIYPPTVNDKELHKLFQRVASHILGPAGVKDVQPMMGSEDFSFYQELIPGYFFLLGMKDEELQHPAAVHSPYFRINEDALPIGAALHASLAVRYLLENQARTPTYNGYHHDEL</sequence>
<feature type="binding site" evidence="5">
    <location>
        <position position="168"/>
    </location>
    <ligand>
        <name>Mn(2+)</name>
        <dbReference type="ChEBI" id="CHEBI:29035"/>
        <label>2</label>
    </ligand>
</feature>
<dbReference type="SUPFAM" id="SSF55031">
    <property type="entry name" value="Bacterial exopeptidase dimerisation domain"/>
    <property type="match status" value="1"/>
</dbReference>
<keyword evidence="2 6" id="KW-0732">Signal</keyword>
<dbReference type="NCBIfam" id="TIGR01891">
    <property type="entry name" value="amidohydrolases"/>
    <property type="match status" value="1"/>
</dbReference>
<dbReference type="Pfam" id="PF07687">
    <property type="entry name" value="M20_dimer"/>
    <property type="match status" value="1"/>
</dbReference>
<dbReference type="GO" id="GO:0046872">
    <property type="term" value="F:metal ion binding"/>
    <property type="evidence" value="ECO:0007669"/>
    <property type="project" value="UniProtKB-KW"/>
</dbReference>
<dbReference type="SUPFAM" id="SSF53187">
    <property type="entry name" value="Zn-dependent exopeptidases"/>
    <property type="match status" value="1"/>
</dbReference>
<feature type="binding site" evidence="5">
    <location>
        <position position="108"/>
    </location>
    <ligand>
        <name>Mn(2+)</name>
        <dbReference type="ChEBI" id="CHEBI:29035"/>
        <label>2</label>
    </ligand>
</feature>
<dbReference type="GO" id="GO:0010179">
    <property type="term" value="F:IAA-Ala conjugate hydrolase activity"/>
    <property type="evidence" value="ECO:0007669"/>
    <property type="project" value="TreeGrafter"/>
</dbReference>
<dbReference type="InterPro" id="IPR002933">
    <property type="entry name" value="Peptidase_M20"/>
</dbReference>
<keyword evidence="4 5" id="KW-0464">Manganese</keyword>
<protein>
    <submittedName>
        <fullName evidence="8">IAA-amino acid hydrolase ILR1-like 4</fullName>
    </submittedName>
</protein>
<reference evidence="8" key="1">
    <citation type="submission" date="2020-06" db="EMBL/GenBank/DDBJ databases">
        <authorList>
            <person name="Li T."/>
            <person name="Hu X."/>
            <person name="Zhang T."/>
            <person name="Song X."/>
            <person name="Zhang H."/>
            <person name="Dai N."/>
            <person name="Sheng W."/>
            <person name="Hou X."/>
            <person name="Wei L."/>
        </authorList>
    </citation>
    <scope>NUCLEOTIDE SEQUENCE</scope>
    <source>
        <strain evidence="8">KEN1</strain>
        <tissue evidence="8">Leaf</tissue>
    </source>
</reference>
<dbReference type="Gene3D" id="3.40.630.10">
    <property type="entry name" value="Zn peptidases"/>
    <property type="match status" value="2"/>
</dbReference>
<evidence type="ECO:0000313" key="8">
    <source>
        <dbReference type="EMBL" id="KAL0415146.1"/>
    </source>
</evidence>
<reference evidence="8" key="2">
    <citation type="journal article" date="2024" name="Plant">
        <title>Genomic evolution and insights into agronomic trait innovations of Sesamum species.</title>
        <authorList>
            <person name="Miao H."/>
            <person name="Wang L."/>
            <person name="Qu L."/>
            <person name="Liu H."/>
            <person name="Sun Y."/>
            <person name="Le M."/>
            <person name="Wang Q."/>
            <person name="Wei S."/>
            <person name="Zheng Y."/>
            <person name="Lin W."/>
            <person name="Duan Y."/>
            <person name="Cao H."/>
            <person name="Xiong S."/>
            <person name="Wang X."/>
            <person name="Wei L."/>
            <person name="Li C."/>
            <person name="Ma Q."/>
            <person name="Ju M."/>
            <person name="Zhao R."/>
            <person name="Li G."/>
            <person name="Mu C."/>
            <person name="Tian Q."/>
            <person name="Mei H."/>
            <person name="Zhang T."/>
            <person name="Gao T."/>
            <person name="Zhang H."/>
        </authorList>
    </citation>
    <scope>NUCLEOTIDE SEQUENCE</scope>
    <source>
        <strain evidence="8">KEN1</strain>
    </source>
</reference>
<dbReference type="PIRSF" id="PIRSF005962">
    <property type="entry name" value="Pept_M20D_amidohydro"/>
    <property type="match status" value="1"/>
</dbReference>
<gene>
    <name evidence="8" type="ORF">Slati_3346500</name>
</gene>
<feature type="signal peptide" evidence="6">
    <location>
        <begin position="1"/>
        <end position="23"/>
    </location>
</feature>
<organism evidence="8">
    <name type="scientific">Sesamum latifolium</name>
    <dbReference type="NCBI Taxonomy" id="2727402"/>
    <lineage>
        <taxon>Eukaryota</taxon>
        <taxon>Viridiplantae</taxon>
        <taxon>Streptophyta</taxon>
        <taxon>Embryophyta</taxon>
        <taxon>Tracheophyta</taxon>
        <taxon>Spermatophyta</taxon>
        <taxon>Magnoliopsida</taxon>
        <taxon>eudicotyledons</taxon>
        <taxon>Gunneridae</taxon>
        <taxon>Pentapetalae</taxon>
        <taxon>asterids</taxon>
        <taxon>lamiids</taxon>
        <taxon>Lamiales</taxon>
        <taxon>Pedaliaceae</taxon>
        <taxon>Sesamum</taxon>
    </lineage>
</organism>
<proteinExistence type="inferred from homology"/>
<feature type="binding site" evidence="5">
    <location>
        <position position="110"/>
    </location>
    <ligand>
        <name>Mn(2+)</name>
        <dbReference type="ChEBI" id="CHEBI:29035"/>
        <label>2</label>
    </ligand>
</feature>
<dbReference type="GO" id="GO:0005783">
    <property type="term" value="C:endoplasmic reticulum"/>
    <property type="evidence" value="ECO:0007669"/>
    <property type="project" value="TreeGrafter"/>
</dbReference>
<accession>A0AAW2UCT9</accession>
<feature type="chain" id="PRO_5044013956" evidence="6">
    <location>
        <begin position="24"/>
        <end position="415"/>
    </location>
</feature>